<feature type="transmembrane region" description="Helical" evidence="6">
    <location>
        <begin position="198"/>
        <end position="216"/>
    </location>
</feature>
<dbReference type="InterPro" id="IPR004358">
    <property type="entry name" value="Sig_transdc_His_kin-like_C"/>
</dbReference>
<comment type="catalytic activity">
    <reaction evidence="1">
        <text>ATP + protein L-histidine = ADP + protein N-phospho-L-histidine.</text>
        <dbReference type="EC" id="2.7.13.3"/>
    </reaction>
</comment>
<accession>A0A0F9QTD2</accession>
<evidence type="ECO:0000256" key="3">
    <source>
        <dbReference type="ARBA" id="ARBA00022553"/>
    </source>
</evidence>
<dbReference type="InterPro" id="IPR000014">
    <property type="entry name" value="PAS"/>
</dbReference>
<dbReference type="InterPro" id="IPR036890">
    <property type="entry name" value="HATPase_C_sf"/>
</dbReference>
<dbReference type="Pfam" id="PF08447">
    <property type="entry name" value="PAS_3"/>
    <property type="match status" value="1"/>
</dbReference>
<dbReference type="SMART" id="SM00091">
    <property type="entry name" value="PAS"/>
    <property type="match status" value="1"/>
</dbReference>
<dbReference type="EC" id="2.7.13.3" evidence="2"/>
<gene>
    <name evidence="10" type="ORF">LCGC14_1056490</name>
</gene>
<dbReference type="PANTHER" id="PTHR43047:SF72">
    <property type="entry name" value="OSMOSENSING HISTIDINE PROTEIN KINASE SLN1"/>
    <property type="match status" value="1"/>
</dbReference>
<dbReference type="PROSITE" id="PS50113">
    <property type="entry name" value="PAC"/>
    <property type="match status" value="1"/>
</dbReference>
<dbReference type="Gene3D" id="3.30.565.10">
    <property type="entry name" value="Histidine kinase-like ATPase, C-terminal domain"/>
    <property type="match status" value="1"/>
</dbReference>
<dbReference type="AlphaFoldDB" id="A0A0F9QTD2"/>
<dbReference type="EMBL" id="LAZR01004454">
    <property type="protein sequence ID" value="KKN08463.1"/>
    <property type="molecule type" value="Genomic_DNA"/>
</dbReference>
<comment type="caution">
    <text evidence="10">The sequence shown here is derived from an EMBL/GenBank/DDBJ whole genome shotgun (WGS) entry which is preliminary data.</text>
</comment>
<dbReference type="SUPFAM" id="SSF55874">
    <property type="entry name" value="ATPase domain of HSP90 chaperone/DNA topoisomerase II/histidine kinase"/>
    <property type="match status" value="1"/>
</dbReference>
<protein>
    <recommendedName>
        <fullName evidence="2">histidine kinase</fullName>
        <ecNumber evidence="2">2.7.13.3</ecNumber>
    </recommendedName>
</protein>
<evidence type="ECO:0000259" key="7">
    <source>
        <dbReference type="PROSITE" id="PS50109"/>
    </source>
</evidence>
<dbReference type="InterPro" id="IPR000700">
    <property type="entry name" value="PAS-assoc_C"/>
</dbReference>
<keyword evidence="4" id="KW-0808">Transferase</keyword>
<dbReference type="InterPro" id="IPR003594">
    <property type="entry name" value="HATPase_dom"/>
</dbReference>
<keyword evidence="6" id="KW-1133">Transmembrane helix</keyword>
<dbReference type="Pfam" id="PF00512">
    <property type="entry name" value="HisKA"/>
    <property type="match status" value="1"/>
</dbReference>
<dbReference type="InterPro" id="IPR035965">
    <property type="entry name" value="PAS-like_dom_sf"/>
</dbReference>
<name>A0A0F9QTD2_9ZZZZ</name>
<dbReference type="Gene3D" id="1.10.287.130">
    <property type="match status" value="1"/>
</dbReference>
<dbReference type="SUPFAM" id="SSF47384">
    <property type="entry name" value="Homodimeric domain of signal transducing histidine kinase"/>
    <property type="match status" value="1"/>
</dbReference>
<keyword evidence="6" id="KW-0472">Membrane</keyword>
<feature type="transmembrane region" description="Helical" evidence="6">
    <location>
        <begin position="35"/>
        <end position="58"/>
    </location>
</feature>
<proteinExistence type="predicted"/>
<dbReference type="GO" id="GO:0005886">
    <property type="term" value="C:plasma membrane"/>
    <property type="evidence" value="ECO:0007669"/>
    <property type="project" value="TreeGrafter"/>
</dbReference>
<dbReference type="SMART" id="SM00388">
    <property type="entry name" value="HisKA"/>
    <property type="match status" value="1"/>
</dbReference>
<evidence type="ECO:0000256" key="6">
    <source>
        <dbReference type="SAM" id="Phobius"/>
    </source>
</evidence>
<dbReference type="PROSITE" id="PS50112">
    <property type="entry name" value="PAS"/>
    <property type="match status" value="1"/>
</dbReference>
<evidence type="ECO:0000256" key="2">
    <source>
        <dbReference type="ARBA" id="ARBA00012438"/>
    </source>
</evidence>
<feature type="transmembrane region" description="Helical" evidence="6">
    <location>
        <begin position="92"/>
        <end position="116"/>
    </location>
</feature>
<dbReference type="InterPro" id="IPR036097">
    <property type="entry name" value="HisK_dim/P_sf"/>
</dbReference>
<sequence length="594" mass="68512">MSFILILIGTIMLITGIIIIYLGKKRAVPNTYLLGLFPIFHGIHEFITSFQLIQPIILLERIEIFSAILGAFCLLAVTIEFNGAVAKPIGKLISIIGIVIVSYFIFILPDSLIVILSSTTLNFGAFQSTPFRFFQGFFISFISIIVTLFTFIYLKISSRRDSFSIDSRLSRFTAIIISLLTTYALFEGFNHELEVFILLRAFSMTLFMIIPLFFILEMSKASYFSNIEKIRLEQKVTISEEKFQEMLETSSMGLLEFDQKTRKVSYMNPRFLEIIGYSLNELKNIQFPPQSIILPQDLQKLFKNSYEKNFEFKIYDKNGKIKWLLGNRVNQRNAKQEIIKVRFWINDVTMKKEQERRLIAINKLKSDLITRISHELRTPLVSIKGFTELLLNLPSEKLDQILILNLNEIKNGCLRLEKIVKDLFQASYLKSDRLQLQITNENLSELINNCINDIEHLVKDRNQEFILDITENLNVKLEKEKIQYVLINLLSNAINNSPQNGVIKIITKIKNNFVIVSIEDNGIGIKEEEKDYLFKKFSKIERYGQGLNLGIDGIGLGLYISKKIIKIHGGSIWMESQGRNKGSTFHFSIPIIRE</sequence>
<dbReference type="Gene3D" id="3.30.450.20">
    <property type="entry name" value="PAS domain"/>
    <property type="match status" value="1"/>
</dbReference>
<organism evidence="10">
    <name type="scientific">marine sediment metagenome</name>
    <dbReference type="NCBI Taxonomy" id="412755"/>
    <lineage>
        <taxon>unclassified sequences</taxon>
        <taxon>metagenomes</taxon>
        <taxon>ecological metagenomes</taxon>
    </lineage>
</organism>
<dbReference type="SUPFAM" id="SSF55785">
    <property type="entry name" value="PYP-like sensor domain (PAS domain)"/>
    <property type="match status" value="1"/>
</dbReference>
<dbReference type="PRINTS" id="PR00344">
    <property type="entry name" value="BCTRLSENSOR"/>
</dbReference>
<dbReference type="PROSITE" id="PS50109">
    <property type="entry name" value="HIS_KIN"/>
    <property type="match status" value="1"/>
</dbReference>
<evidence type="ECO:0000313" key="10">
    <source>
        <dbReference type="EMBL" id="KKN08463.1"/>
    </source>
</evidence>
<dbReference type="Pfam" id="PF02518">
    <property type="entry name" value="HATPase_c"/>
    <property type="match status" value="1"/>
</dbReference>
<dbReference type="SMART" id="SM00387">
    <property type="entry name" value="HATPase_c"/>
    <property type="match status" value="1"/>
</dbReference>
<feature type="domain" description="PAS" evidence="8">
    <location>
        <begin position="239"/>
        <end position="313"/>
    </location>
</feature>
<keyword evidence="3" id="KW-0597">Phosphoprotein</keyword>
<dbReference type="GO" id="GO:0009927">
    <property type="term" value="F:histidine phosphotransfer kinase activity"/>
    <property type="evidence" value="ECO:0007669"/>
    <property type="project" value="TreeGrafter"/>
</dbReference>
<dbReference type="CDD" id="cd00130">
    <property type="entry name" value="PAS"/>
    <property type="match status" value="1"/>
</dbReference>
<dbReference type="GO" id="GO:0000155">
    <property type="term" value="F:phosphorelay sensor kinase activity"/>
    <property type="evidence" value="ECO:0007669"/>
    <property type="project" value="InterPro"/>
</dbReference>
<feature type="domain" description="Histidine kinase" evidence="7">
    <location>
        <begin position="371"/>
        <end position="593"/>
    </location>
</feature>
<evidence type="ECO:0000259" key="9">
    <source>
        <dbReference type="PROSITE" id="PS50113"/>
    </source>
</evidence>
<dbReference type="InterPro" id="IPR005467">
    <property type="entry name" value="His_kinase_dom"/>
</dbReference>
<dbReference type="NCBIfam" id="TIGR00229">
    <property type="entry name" value="sensory_box"/>
    <property type="match status" value="1"/>
</dbReference>
<dbReference type="CDD" id="cd00082">
    <property type="entry name" value="HisKA"/>
    <property type="match status" value="1"/>
</dbReference>
<feature type="transmembrane region" description="Helical" evidence="6">
    <location>
        <begin position="168"/>
        <end position="186"/>
    </location>
</feature>
<dbReference type="FunFam" id="3.30.565.10:FF:000006">
    <property type="entry name" value="Sensor histidine kinase WalK"/>
    <property type="match status" value="1"/>
</dbReference>
<feature type="transmembrane region" description="Helical" evidence="6">
    <location>
        <begin position="136"/>
        <end position="156"/>
    </location>
</feature>
<evidence type="ECO:0000256" key="1">
    <source>
        <dbReference type="ARBA" id="ARBA00000085"/>
    </source>
</evidence>
<keyword evidence="5" id="KW-0418">Kinase</keyword>
<reference evidence="10" key="1">
    <citation type="journal article" date="2015" name="Nature">
        <title>Complex archaea that bridge the gap between prokaryotes and eukaryotes.</title>
        <authorList>
            <person name="Spang A."/>
            <person name="Saw J.H."/>
            <person name="Jorgensen S.L."/>
            <person name="Zaremba-Niedzwiedzka K."/>
            <person name="Martijn J."/>
            <person name="Lind A.E."/>
            <person name="van Eijk R."/>
            <person name="Schleper C."/>
            <person name="Guy L."/>
            <person name="Ettema T.J."/>
        </authorList>
    </citation>
    <scope>NUCLEOTIDE SEQUENCE</scope>
</reference>
<evidence type="ECO:0000256" key="4">
    <source>
        <dbReference type="ARBA" id="ARBA00022679"/>
    </source>
</evidence>
<feature type="domain" description="PAC" evidence="9">
    <location>
        <begin position="308"/>
        <end position="360"/>
    </location>
</feature>
<keyword evidence="6" id="KW-0812">Transmembrane</keyword>
<dbReference type="PANTHER" id="PTHR43047">
    <property type="entry name" value="TWO-COMPONENT HISTIDINE PROTEIN KINASE"/>
    <property type="match status" value="1"/>
</dbReference>
<evidence type="ECO:0000256" key="5">
    <source>
        <dbReference type="ARBA" id="ARBA00022777"/>
    </source>
</evidence>
<feature type="transmembrane region" description="Helical" evidence="6">
    <location>
        <begin position="6"/>
        <end position="23"/>
    </location>
</feature>
<dbReference type="InterPro" id="IPR013655">
    <property type="entry name" value="PAS_fold_3"/>
</dbReference>
<evidence type="ECO:0000259" key="8">
    <source>
        <dbReference type="PROSITE" id="PS50112"/>
    </source>
</evidence>
<dbReference type="InterPro" id="IPR003661">
    <property type="entry name" value="HisK_dim/P_dom"/>
</dbReference>
<dbReference type="CDD" id="cd00075">
    <property type="entry name" value="HATPase"/>
    <property type="match status" value="1"/>
</dbReference>
<feature type="transmembrane region" description="Helical" evidence="6">
    <location>
        <begin position="64"/>
        <end position="85"/>
    </location>
</feature>